<comment type="caution">
    <text evidence="2">The sequence shown here is derived from an EMBL/GenBank/DDBJ whole genome shotgun (WGS) entry which is preliminary data.</text>
</comment>
<evidence type="ECO:0000313" key="2">
    <source>
        <dbReference type="EMBL" id="KAL0125372.1"/>
    </source>
</evidence>
<keyword evidence="3" id="KW-1185">Reference proteome</keyword>
<organism evidence="2 3">
    <name type="scientific">Cardiocondyla obscurior</name>
    <dbReference type="NCBI Taxonomy" id="286306"/>
    <lineage>
        <taxon>Eukaryota</taxon>
        <taxon>Metazoa</taxon>
        <taxon>Ecdysozoa</taxon>
        <taxon>Arthropoda</taxon>
        <taxon>Hexapoda</taxon>
        <taxon>Insecta</taxon>
        <taxon>Pterygota</taxon>
        <taxon>Neoptera</taxon>
        <taxon>Endopterygota</taxon>
        <taxon>Hymenoptera</taxon>
        <taxon>Apocrita</taxon>
        <taxon>Aculeata</taxon>
        <taxon>Formicoidea</taxon>
        <taxon>Formicidae</taxon>
        <taxon>Myrmicinae</taxon>
        <taxon>Cardiocondyla</taxon>
    </lineage>
</organism>
<proteinExistence type="predicted"/>
<feature type="region of interest" description="Disordered" evidence="1">
    <location>
        <begin position="1"/>
        <end position="49"/>
    </location>
</feature>
<feature type="compositionally biased region" description="Basic and acidic residues" evidence="1">
    <location>
        <begin position="14"/>
        <end position="23"/>
    </location>
</feature>
<feature type="compositionally biased region" description="Basic and acidic residues" evidence="1">
    <location>
        <begin position="34"/>
        <end position="49"/>
    </location>
</feature>
<protein>
    <submittedName>
        <fullName evidence="2">Uncharacterized protein</fullName>
    </submittedName>
</protein>
<dbReference type="Proteomes" id="UP001430953">
    <property type="component" value="Unassembled WGS sequence"/>
</dbReference>
<dbReference type="EMBL" id="JADYXP020000004">
    <property type="protein sequence ID" value="KAL0125372.1"/>
    <property type="molecule type" value="Genomic_DNA"/>
</dbReference>
<gene>
    <name evidence="2" type="ORF">PUN28_004483</name>
</gene>
<dbReference type="AlphaFoldDB" id="A0AAW2GDK1"/>
<sequence>MTPRQAAAAGVGLRIERRKREATSRGPNFSEAMRAAREPLRKSDDKSESRWFERVSLLSNANSSRCHLVPAAHTG</sequence>
<name>A0AAW2GDK1_9HYME</name>
<reference evidence="2 3" key="1">
    <citation type="submission" date="2023-03" db="EMBL/GenBank/DDBJ databases">
        <title>High recombination rates correlate with genetic variation in Cardiocondyla obscurior ants.</title>
        <authorList>
            <person name="Errbii M."/>
        </authorList>
    </citation>
    <scope>NUCLEOTIDE SEQUENCE [LARGE SCALE GENOMIC DNA]</scope>
    <source>
        <strain evidence="2">Alpha-2009</strain>
        <tissue evidence="2">Whole body</tissue>
    </source>
</reference>
<accession>A0AAW2GDK1</accession>
<evidence type="ECO:0000313" key="3">
    <source>
        <dbReference type="Proteomes" id="UP001430953"/>
    </source>
</evidence>
<evidence type="ECO:0000256" key="1">
    <source>
        <dbReference type="SAM" id="MobiDB-lite"/>
    </source>
</evidence>